<protein>
    <submittedName>
        <fullName evidence="1">Uncharacterized protein</fullName>
    </submittedName>
</protein>
<keyword evidence="2" id="KW-1185">Reference proteome</keyword>
<dbReference type="AlphaFoldDB" id="A0A4C1YLL2"/>
<accession>A0A4C1YLL2</accession>
<evidence type="ECO:0000313" key="2">
    <source>
        <dbReference type="Proteomes" id="UP000299102"/>
    </source>
</evidence>
<dbReference type="EMBL" id="BGZK01001261">
    <property type="protein sequence ID" value="GBP75762.1"/>
    <property type="molecule type" value="Genomic_DNA"/>
</dbReference>
<comment type="caution">
    <text evidence="1">The sequence shown here is derived from an EMBL/GenBank/DDBJ whole genome shotgun (WGS) entry which is preliminary data.</text>
</comment>
<sequence length="100" mass="11519">MGFYSNDALPTWRISTDEAHDSVRGVDASGLWLEGINREFCLPARRDRPKKPRCTYPSERCAVRLVCKREDEAWDRRTASIKMVTMILLDGEPHPARETL</sequence>
<proteinExistence type="predicted"/>
<organism evidence="1 2">
    <name type="scientific">Eumeta variegata</name>
    <name type="common">Bagworm moth</name>
    <name type="synonym">Eumeta japonica</name>
    <dbReference type="NCBI Taxonomy" id="151549"/>
    <lineage>
        <taxon>Eukaryota</taxon>
        <taxon>Metazoa</taxon>
        <taxon>Ecdysozoa</taxon>
        <taxon>Arthropoda</taxon>
        <taxon>Hexapoda</taxon>
        <taxon>Insecta</taxon>
        <taxon>Pterygota</taxon>
        <taxon>Neoptera</taxon>
        <taxon>Endopterygota</taxon>
        <taxon>Lepidoptera</taxon>
        <taxon>Glossata</taxon>
        <taxon>Ditrysia</taxon>
        <taxon>Tineoidea</taxon>
        <taxon>Psychidae</taxon>
        <taxon>Oiketicinae</taxon>
        <taxon>Eumeta</taxon>
    </lineage>
</organism>
<gene>
    <name evidence="1" type="ORF">EVAR_60075_1</name>
</gene>
<reference evidence="1 2" key="1">
    <citation type="journal article" date="2019" name="Commun. Biol.">
        <title>The bagworm genome reveals a unique fibroin gene that provides high tensile strength.</title>
        <authorList>
            <person name="Kono N."/>
            <person name="Nakamura H."/>
            <person name="Ohtoshi R."/>
            <person name="Tomita M."/>
            <person name="Numata K."/>
            <person name="Arakawa K."/>
        </authorList>
    </citation>
    <scope>NUCLEOTIDE SEQUENCE [LARGE SCALE GENOMIC DNA]</scope>
</reference>
<name>A0A4C1YLL2_EUMVA</name>
<dbReference type="Proteomes" id="UP000299102">
    <property type="component" value="Unassembled WGS sequence"/>
</dbReference>
<evidence type="ECO:0000313" key="1">
    <source>
        <dbReference type="EMBL" id="GBP75762.1"/>
    </source>
</evidence>